<dbReference type="EMBL" id="CAXKWB010027570">
    <property type="protein sequence ID" value="CAL4131901.1"/>
    <property type="molecule type" value="Genomic_DNA"/>
</dbReference>
<dbReference type="InterPro" id="IPR009114">
    <property type="entry name" value="Angiomotin"/>
</dbReference>
<feature type="compositionally biased region" description="Low complexity" evidence="7">
    <location>
        <begin position="873"/>
        <end position="890"/>
    </location>
</feature>
<organism evidence="9 10">
    <name type="scientific">Meganyctiphanes norvegica</name>
    <name type="common">Northern krill</name>
    <name type="synonym">Thysanopoda norvegica</name>
    <dbReference type="NCBI Taxonomy" id="48144"/>
    <lineage>
        <taxon>Eukaryota</taxon>
        <taxon>Metazoa</taxon>
        <taxon>Ecdysozoa</taxon>
        <taxon>Arthropoda</taxon>
        <taxon>Crustacea</taxon>
        <taxon>Multicrustacea</taxon>
        <taxon>Malacostraca</taxon>
        <taxon>Eumalacostraca</taxon>
        <taxon>Eucarida</taxon>
        <taxon>Euphausiacea</taxon>
        <taxon>Euphausiidae</taxon>
        <taxon>Meganyctiphanes</taxon>
    </lineage>
</organism>
<feature type="compositionally biased region" description="Low complexity" evidence="7">
    <location>
        <begin position="1332"/>
        <end position="1348"/>
    </location>
</feature>
<dbReference type="InterPro" id="IPR051747">
    <property type="entry name" value="Angiomotin-like"/>
</dbReference>
<sequence>MSSKDANENTLTPSQQLTLNRIRVQYGQSYSVSGSETDVSTSTENLSPEERYALEHTQRQEPQGQENVFAQQSSQATAAAHRNLSSLVSSSAVQSLAPSRPNDSNASMSSSTNTLIIHNTLTEDTWSPRWMPGMYSTPNANRNMASSSSMHDTADTLPPPYNSHMHKLNMESLNRNSSLLNSSVLNSSLLNSSAPNSNLLHSAHLNSSILDSPILPPRSSVPSYLTQNALPSSPKLPPRKSSQLQYSNSNQQYSNSADMNTTLQYPSELQLPVSRPSALQYSTELPDIPSSYLDQSEVLKHLVGRDGSGKSGGMYSDQSASSSNSGINLISNENKAMNSVSQTKNESDNPTDLDFLNMPPPPAYPKWRLEQPDKIIEQDKRLNDKPNFSRSQPDLTRLANTKEATSPNELLSQRFVSGRTDDSDGPLREMVDILTQENDVLKRDIGIYHTKVAKLQRFELEMLKVHESHEQLVKISERREQLERLARHKLSQEVKRLTDVKQELKDQVDVLTNQIANRPVPSDSDSLRKELNKRDVFIAQLVSQNKELIAAKERQEIELTAQRQTLNEQRTHIDILDSALNNAQANVVKLEEELRKKQNVVEQAGQLKRLLVSMQLAADRREQSEKTLREKLQTEIYNLRMGVKQQGLEQVVLDLREEVRARDEKVLVLEGEVFKWEQRYLQESAMRQLAIEAAGMPKDAKIAALEKNSQESERQLALAKTDKLRQMDELYTNSKRQHELETRNRVLESQMAERDAMVRVLQKRLEEKDAIYQNALLRNTVSAGKMGESGRSSTSSSGTSVVHRSQASSSHSHSSSGAGGVAAGGSVNTTASTTPRRDEELGCTPPIPPFPSNTVSVKSTDYYMSALASATASTTTSASPTSSTSMTTPAISVSAPGSGRLSRRCLQQLAPPPDKTNSLDRHHHQRSESLSHHCRGTTTSSSADLDAALAAQDMQDIDETNLGGSVRMVCFPGLAHSGSEAREGQVSQPLLARVEHLRNGITPSPRHPSPQQIPITLQQRPASHISRMPPREVVPEHELRACTEAPCHLPTPPPPPPPIENQVIQRPEHLSLPLTYFQDVTVPIPLPPPRDVSSTLPDIQQSFNKAALSPLHGVPPPPPYHGIHTVISNNNLATGMQSPTSFGSPDPGSSPYSSERSLSPCSTLSPASPDQATPPELHVQRQCFYPHPPTVACRKCNSVRLSNRHNAAILVRRANSNAEAKRTSAQMVCGSSGGDSSEDDSPSILERLRREWKATIGNNKLQFDITHSPPQSPPLPAMQTPIPTQTPAPTQSPAVQQLSLPLQPPARQYQALKQSSPLPPQTISSHIILPLQQSSPQSQSPPTNLNSPVPSPPPQSPPLHRPPQSPKRSPQPPGRSAQQIRMSPNPVSASETPQFDTHNTANNNTKSNHLQVPNNKNANDQKNKNNLNEQNANQYDKIELIILEDTDELKSSCTKEESLQPPFQEEI</sequence>
<dbReference type="PANTHER" id="PTHR14826">
    <property type="entry name" value="ANGIOMOTIN"/>
    <property type="match status" value="1"/>
</dbReference>
<evidence type="ECO:0000256" key="5">
    <source>
        <dbReference type="ARBA" id="ARBA00023054"/>
    </source>
</evidence>
<keyword evidence="5 6" id="KW-0175">Coiled coil</keyword>
<name>A0AAV2RRC0_MEGNR</name>
<feature type="compositionally biased region" description="Low complexity" evidence="7">
    <location>
        <begin position="1414"/>
        <end position="1434"/>
    </location>
</feature>
<comment type="similarity">
    <text evidence="2">Belongs to the angiomotin family.</text>
</comment>
<feature type="coiled-coil region" evidence="6">
    <location>
        <begin position="538"/>
        <end position="610"/>
    </location>
</feature>
<protein>
    <recommendedName>
        <fullName evidence="8">Angiomotin C-terminal domain-containing protein</fullName>
    </recommendedName>
</protein>
<dbReference type="GO" id="GO:0030334">
    <property type="term" value="P:regulation of cell migration"/>
    <property type="evidence" value="ECO:0007669"/>
    <property type="project" value="TreeGrafter"/>
</dbReference>
<dbReference type="GO" id="GO:0031410">
    <property type="term" value="C:cytoplasmic vesicle"/>
    <property type="evidence" value="ECO:0007669"/>
    <property type="project" value="TreeGrafter"/>
</dbReference>
<feature type="region of interest" description="Disordered" evidence="7">
    <location>
        <begin position="783"/>
        <end position="854"/>
    </location>
</feature>
<evidence type="ECO:0000256" key="2">
    <source>
        <dbReference type="ARBA" id="ARBA00010300"/>
    </source>
</evidence>
<evidence type="ECO:0000256" key="7">
    <source>
        <dbReference type="SAM" id="MobiDB-lite"/>
    </source>
</evidence>
<feature type="region of interest" description="Disordered" evidence="7">
    <location>
        <begin position="303"/>
        <end position="329"/>
    </location>
</feature>
<dbReference type="GO" id="GO:0005923">
    <property type="term" value="C:bicellular tight junction"/>
    <property type="evidence" value="ECO:0007669"/>
    <property type="project" value="TreeGrafter"/>
</dbReference>
<keyword evidence="4" id="KW-0965">Cell junction</keyword>
<feature type="region of interest" description="Disordered" evidence="7">
    <location>
        <begin position="378"/>
        <end position="409"/>
    </location>
</feature>
<dbReference type="PANTHER" id="PTHR14826:SF14">
    <property type="entry name" value="ANGIOMOTIN_C DOMAIN-CONTAINING PROTEIN"/>
    <property type="match status" value="1"/>
</dbReference>
<feature type="domain" description="Angiomotin C-terminal" evidence="8">
    <location>
        <begin position="601"/>
        <end position="789"/>
    </location>
</feature>
<evidence type="ECO:0000313" key="9">
    <source>
        <dbReference type="EMBL" id="CAL4131901.1"/>
    </source>
</evidence>
<feature type="region of interest" description="Disordered" evidence="7">
    <location>
        <begin position="1332"/>
        <end position="1435"/>
    </location>
</feature>
<accession>A0AAV2RRC0</accession>
<feature type="region of interest" description="Disordered" evidence="7">
    <location>
        <begin position="56"/>
        <end position="83"/>
    </location>
</feature>
<dbReference type="PRINTS" id="PR01807">
    <property type="entry name" value="ANGIOMOTIN"/>
</dbReference>
<feature type="region of interest" description="Disordered" evidence="7">
    <location>
        <begin position="222"/>
        <end position="246"/>
    </location>
</feature>
<dbReference type="Proteomes" id="UP001497623">
    <property type="component" value="Unassembled WGS sequence"/>
</dbReference>
<feature type="compositionally biased region" description="Low complexity" evidence="7">
    <location>
        <begin position="1138"/>
        <end position="1162"/>
    </location>
</feature>
<keyword evidence="10" id="KW-1185">Reference proteome</keyword>
<feature type="region of interest" description="Disordered" evidence="7">
    <location>
        <begin position="1218"/>
        <end position="1243"/>
    </location>
</feature>
<feature type="region of interest" description="Disordered" evidence="7">
    <location>
        <begin position="873"/>
        <end position="940"/>
    </location>
</feature>
<keyword evidence="3" id="KW-0597">Phosphoprotein</keyword>
<reference evidence="9 10" key="1">
    <citation type="submission" date="2024-05" db="EMBL/GenBank/DDBJ databases">
        <authorList>
            <person name="Wallberg A."/>
        </authorList>
    </citation>
    <scope>NUCLEOTIDE SEQUENCE [LARGE SCALE GENOMIC DNA]</scope>
</reference>
<feature type="compositionally biased region" description="Pro residues" evidence="7">
    <location>
        <begin position="1349"/>
        <end position="1373"/>
    </location>
</feature>
<proteinExistence type="inferred from homology"/>
<feature type="compositionally biased region" description="Low complexity" evidence="7">
    <location>
        <begin position="316"/>
        <end position="329"/>
    </location>
</feature>
<evidence type="ECO:0000256" key="3">
    <source>
        <dbReference type="ARBA" id="ARBA00022553"/>
    </source>
</evidence>
<feature type="region of interest" description="Disordered" evidence="7">
    <location>
        <begin position="1259"/>
        <end position="1296"/>
    </location>
</feature>
<feature type="compositionally biased region" description="Low complexity" evidence="7">
    <location>
        <begin position="1277"/>
        <end position="1296"/>
    </location>
</feature>
<feature type="compositionally biased region" description="Low complexity" evidence="7">
    <location>
        <begin position="789"/>
        <end position="816"/>
    </location>
</feature>
<gene>
    <name evidence="9" type="ORF">MNOR_LOCUS26923</name>
</gene>
<comment type="caution">
    <text evidence="9">The sequence shown here is derived from an EMBL/GenBank/DDBJ whole genome shotgun (WGS) entry which is preliminary data.</text>
</comment>
<evidence type="ECO:0000313" key="10">
    <source>
        <dbReference type="Proteomes" id="UP001497623"/>
    </source>
</evidence>
<dbReference type="Pfam" id="PF12240">
    <property type="entry name" value="Angiomotin_C"/>
    <property type="match status" value="1"/>
</dbReference>
<feature type="compositionally biased region" description="Polar residues" evidence="7">
    <location>
        <begin position="60"/>
        <end position="69"/>
    </location>
</feature>
<feature type="compositionally biased region" description="Low complexity" evidence="7">
    <location>
        <begin position="70"/>
        <end position="83"/>
    </location>
</feature>
<comment type="subcellular location">
    <subcellularLocation>
        <location evidence="1">Cell junction</location>
    </subcellularLocation>
</comment>
<dbReference type="GO" id="GO:0005886">
    <property type="term" value="C:plasma membrane"/>
    <property type="evidence" value="ECO:0007669"/>
    <property type="project" value="TreeGrafter"/>
</dbReference>
<evidence type="ECO:0000256" key="4">
    <source>
        <dbReference type="ARBA" id="ARBA00022949"/>
    </source>
</evidence>
<dbReference type="InterPro" id="IPR024646">
    <property type="entry name" value="Angiomotin_C"/>
</dbReference>
<feature type="region of interest" description="Disordered" evidence="7">
    <location>
        <begin position="1132"/>
        <end position="1175"/>
    </location>
</feature>
<feature type="coiled-coil region" evidence="6">
    <location>
        <begin position="465"/>
        <end position="514"/>
    </location>
</feature>
<feature type="non-terminal residue" evidence="9">
    <location>
        <position position="1467"/>
    </location>
</feature>
<dbReference type="GO" id="GO:0030036">
    <property type="term" value="P:actin cytoskeleton organization"/>
    <property type="evidence" value="ECO:0007669"/>
    <property type="project" value="TreeGrafter"/>
</dbReference>
<feature type="compositionally biased region" description="Polar residues" evidence="7">
    <location>
        <begin position="1376"/>
        <end position="1413"/>
    </location>
</feature>
<evidence type="ECO:0000256" key="1">
    <source>
        <dbReference type="ARBA" id="ARBA00004282"/>
    </source>
</evidence>
<evidence type="ECO:0000256" key="6">
    <source>
        <dbReference type="SAM" id="Coils"/>
    </source>
</evidence>
<feature type="compositionally biased region" description="Polar residues" evidence="7">
    <location>
        <begin position="386"/>
        <end position="409"/>
    </location>
</feature>
<evidence type="ECO:0000259" key="8">
    <source>
        <dbReference type="Pfam" id="PF12240"/>
    </source>
</evidence>